<dbReference type="InterPro" id="IPR001098">
    <property type="entry name" value="DNA-dir_DNA_pol_A_palm_dom"/>
</dbReference>
<proteinExistence type="predicted"/>
<dbReference type="PANTHER" id="PTHR10133:SF62">
    <property type="entry name" value="DNA POLYMERASE THETA"/>
    <property type="match status" value="1"/>
</dbReference>
<sequence>MYKLKNTFQFEHNIFTPEEKETQFNYIKSKNYKILNSVSNTISLRRKDDEVCDLFYELIRTKKDLKSLIFMISQFGGRDYVHPYFIGFGSITSRIILKEPSLQNLRKKNRDIIVPEIDKALLYIDYSQFEAGILAHVSNDQKLISLYNTGDIYSDIVLKVMNKDTKDHKNRKEAKILFYRYLYGDDFSGDKTGIGKKTVKYFEQFTSLTKFKNELIIKSKKDGIVTSFVQGNHRKLIDQNENIWILSHYIQSTASYIFKKALVDVYEKVKGAKLLIPLHDGALYEIDKNQDQIIQDEINKCFVNNLELVCGSLNATAEIKKFYSEN</sequence>
<dbReference type="SMART" id="SM00482">
    <property type="entry name" value="POLAc"/>
    <property type="match status" value="1"/>
</dbReference>
<feature type="domain" description="DNA-directed DNA polymerase family A palm" evidence="1">
    <location>
        <begin position="110"/>
        <end position="290"/>
    </location>
</feature>
<dbReference type="Gene3D" id="3.30.70.370">
    <property type="match status" value="1"/>
</dbReference>
<dbReference type="Pfam" id="PF00476">
    <property type="entry name" value="DNA_pol_A"/>
    <property type="match status" value="1"/>
</dbReference>
<dbReference type="InterPro" id="IPR002298">
    <property type="entry name" value="DNA_polymerase_A"/>
</dbReference>
<dbReference type="RefSeq" id="WP_345765528.1">
    <property type="nucleotide sequence ID" value="NZ_CP154834.1"/>
</dbReference>
<gene>
    <name evidence="2" type="ORF">AAFP95_13050</name>
</gene>
<dbReference type="AlphaFoldDB" id="A0AAU6WK92"/>
<organism evidence="2 3">
    <name type="scientific">Chryseobacterium endophyticum</name>
    <dbReference type="NCBI Taxonomy" id="1854762"/>
    <lineage>
        <taxon>Bacteria</taxon>
        <taxon>Pseudomonadati</taxon>
        <taxon>Bacteroidota</taxon>
        <taxon>Flavobacteriia</taxon>
        <taxon>Flavobacteriales</taxon>
        <taxon>Weeksellaceae</taxon>
        <taxon>Chryseobacterium group</taxon>
        <taxon>Chryseobacterium</taxon>
    </lineage>
</organism>
<evidence type="ECO:0000259" key="1">
    <source>
        <dbReference type="SMART" id="SM00482"/>
    </source>
</evidence>
<dbReference type="Gene3D" id="1.10.150.20">
    <property type="entry name" value="5' to 3' exonuclease, C-terminal subdomain"/>
    <property type="match status" value="1"/>
</dbReference>
<evidence type="ECO:0000313" key="3">
    <source>
        <dbReference type="Proteomes" id="UP001463665"/>
    </source>
</evidence>
<protein>
    <submittedName>
        <fullName evidence="2">DNA polymerase</fullName>
    </submittedName>
</protein>
<dbReference type="SUPFAM" id="SSF56672">
    <property type="entry name" value="DNA/RNA polymerases"/>
    <property type="match status" value="1"/>
</dbReference>
<dbReference type="InterPro" id="IPR043502">
    <property type="entry name" value="DNA/RNA_pol_sf"/>
</dbReference>
<dbReference type="GO" id="GO:0003677">
    <property type="term" value="F:DNA binding"/>
    <property type="evidence" value="ECO:0007669"/>
    <property type="project" value="InterPro"/>
</dbReference>
<evidence type="ECO:0000313" key="2">
    <source>
        <dbReference type="EMBL" id="XAO72791.1"/>
    </source>
</evidence>
<name>A0AAU6WK92_9FLAO</name>
<dbReference type="GO" id="GO:0006261">
    <property type="term" value="P:DNA-templated DNA replication"/>
    <property type="evidence" value="ECO:0007669"/>
    <property type="project" value="InterPro"/>
</dbReference>
<dbReference type="PANTHER" id="PTHR10133">
    <property type="entry name" value="DNA POLYMERASE I"/>
    <property type="match status" value="1"/>
</dbReference>
<keyword evidence="3" id="KW-1185">Reference proteome</keyword>
<reference evidence="2 3" key="1">
    <citation type="submission" date="2024-04" db="EMBL/GenBank/DDBJ databases">
        <title>Genome sequencing and assembly of rice foliar adapted Chryseobacterium endophyticum OsEnb-ALM-A6.</title>
        <authorList>
            <person name="Kumar S."/>
            <person name="Javed M."/>
            <person name="Chouhan V."/>
            <person name="Charishma K."/>
            <person name="Patel A."/>
            <person name="Kumar M."/>
            <person name="Sahu K.P."/>
            <person name="Kumar A."/>
        </authorList>
    </citation>
    <scope>NUCLEOTIDE SEQUENCE [LARGE SCALE GENOMIC DNA]</scope>
    <source>
        <strain evidence="2 3">OsEnb-ALM-A6</strain>
    </source>
</reference>
<dbReference type="GO" id="GO:0003887">
    <property type="term" value="F:DNA-directed DNA polymerase activity"/>
    <property type="evidence" value="ECO:0007669"/>
    <property type="project" value="InterPro"/>
</dbReference>
<accession>A0AAU6WK92</accession>
<dbReference type="EMBL" id="CP154834">
    <property type="protein sequence ID" value="XAO72791.1"/>
    <property type="molecule type" value="Genomic_DNA"/>
</dbReference>
<dbReference type="Proteomes" id="UP001463665">
    <property type="component" value="Chromosome"/>
</dbReference>
<dbReference type="GO" id="GO:0097681">
    <property type="term" value="P:double-strand break repair via alternative nonhomologous end joining"/>
    <property type="evidence" value="ECO:0007669"/>
    <property type="project" value="TreeGrafter"/>
</dbReference>